<keyword evidence="2" id="KW-0812">Transmembrane</keyword>
<feature type="compositionally biased region" description="Polar residues" evidence="1">
    <location>
        <begin position="97"/>
        <end position="109"/>
    </location>
</feature>
<feature type="transmembrane region" description="Helical" evidence="2">
    <location>
        <begin position="35"/>
        <end position="54"/>
    </location>
</feature>
<dbReference type="InterPro" id="IPR051412">
    <property type="entry name" value="Formin_Homology_Diaphanous_sf"/>
</dbReference>
<feature type="compositionally biased region" description="Basic and acidic residues" evidence="1">
    <location>
        <begin position="699"/>
        <end position="708"/>
    </location>
</feature>
<keyword evidence="2" id="KW-0472">Membrane</keyword>
<organism evidence="4 5">
    <name type="scientific">Aplysia californica</name>
    <name type="common">California sea hare</name>
    <dbReference type="NCBI Taxonomy" id="6500"/>
    <lineage>
        <taxon>Eukaryota</taxon>
        <taxon>Metazoa</taxon>
        <taxon>Spiralia</taxon>
        <taxon>Lophotrochozoa</taxon>
        <taxon>Mollusca</taxon>
        <taxon>Gastropoda</taxon>
        <taxon>Heterobranchia</taxon>
        <taxon>Euthyneura</taxon>
        <taxon>Tectipleura</taxon>
        <taxon>Aplysiida</taxon>
        <taxon>Aplysioidea</taxon>
        <taxon>Aplysiidae</taxon>
        <taxon>Aplysia</taxon>
    </lineage>
</organism>
<evidence type="ECO:0000313" key="5">
    <source>
        <dbReference type="RefSeq" id="XP_012936653.1"/>
    </source>
</evidence>
<evidence type="ECO:0000256" key="2">
    <source>
        <dbReference type="SAM" id="Phobius"/>
    </source>
</evidence>
<dbReference type="Proteomes" id="UP000694888">
    <property type="component" value="Unplaced"/>
</dbReference>
<feature type="region of interest" description="Disordered" evidence="1">
    <location>
        <begin position="423"/>
        <end position="460"/>
    </location>
</feature>
<feature type="region of interest" description="Disordered" evidence="1">
    <location>
        <begin position="488"/>
        <end position="768"/>
    </location>
</feature>
<gene>
    <name evidence="5" type="primary">LOC101863426</name>
</gene>
<feature type="compositionally biased region" description="Pro residues" evidence="1">
    <location>
        <begin position="750"/>
        <end position="768"/>
    </location>
</feature>
<dbReference type="PANTHER" id="PTHR45691:SF6">
    <property type="entry name" value="PROTEIN DIAPHANOUS"/>
    <property type="match status" value="1"/>
</dbReference>
<feature type="signal peptide" evidence="3">
    <location>
        <begin position="1"/>
        <end position="25"/>
    </location>
</feature>
<evidence type="ECO:0000256" key="3">
    <source>
        <dbReference type="SAM" id="SignalP"/>
    </source>
</evidence>
<feature type="compositionally biased region" description="Basic and acidic residues" evidence="1">
    <location>
        <begin position="81"/>
        <end position="96"/>
    </location>
</feature>
<feature type="compositionally biased region" description="Basic residues" evidence="1">
    <location>
        <begin position="205"/>
        <end position="224"/>
    </location>
</feature>
<name>A0ABM0ZXQ6_APLCA</name>
<evidence type="ECO:0000313" key="4">
    <source>
        <dbReference type="Proteomes" id="UP000694888"/>
    </source>
</evidence>
<feature type="region of interest" description="Disordered" evidence="1">
    <location>
        <begin position="197"/>
        <end position="322"/>
    </location>
</feature>
<accession>A0ABM0ZXQ6</accession>
<feature type="compositionally biased region" description="Basic and acidic residues" evidence="1">
    <location>
        <begin position="261"/>
        <end position="283"/>
    </location>
</feature>
<sequence length="768" mass="84500">MDKNTRTFWTFLVVCLLSCIPGVSADETRTALIAAGIVVGVLLIIAIVIGALYCSRQLNRNEEKTLPKGYPNGTLSNGVYRGDDPRMVYSPHEDGRNNSASPRAKSYTQHAAAPRQRPPVVFYTIRADPRVPQVPPDAIPIAPPHPYRGPPPVGRPVMFLDFFNGGSRMPNGQPGQLMYPNGGTMLYYANGGPMIQEVESSGSKSSHRHRKSERKHKSRSKSRSRSRDPHDKRHSSRRQTHSDPEDLTVRPFEGDVILTTRQDDDIKKYSRATERRSTRRSDDNNNNPLQLYFDNGGLDLGPQDDFNNANSNDNNNNNDDNIDKVYSEVVGDGFVRAEQKFVSEGGRYSVTQVQTSSVEFGSPPTSTINHTILQEKEQTIGFDDEDGDSIPDPTPRIDYSRQTSEVGGFSYPEPSRVVISDGLSRSISPSPLHYMGSAEPTPRPDYLTGDTQFPATTEPVDGGIDDIIALGNVTVETTEVKEVVEEQEFISHHRQDPTLDRPPTPPFDGGESPRDSVYPPRGDPIVHHAHAEIVTSSFSDVTARIPTPPPDMTMEEILPNQDDAERRLSQLVGRPSPPPSPPLDNFGGRTASWRPPTPPPGRIIPNPDINIDDILKLGNQPLSTPQPSEPFAESNKRSPHGSQGRESGLPFMAELRKRQQSIDDGDLPFAASEPAPPQPSTSRGVGLDSDPNYIYRRVIVNEDRKDSYGYRQSTVQFAQAPPEIIPFGEDPDSPTTPRDYSGGPAFSAASPPPPPPPPPPPLPPNMKF</sequence>
<feature type="chain" id="PRO_5047356764" evidence="3">
    <location>
        <begin position="26"/>
        <end position="768"/>
    </location>
</feature>
<keyword evidence="3" id="KW-0732">Signal</keyword>
<evidence type="ECO:0000256" key="1">
    <source>
        <dbReference type="SAM" id="MobiDB-lite"/>
    </source>
</evidence>
<keyword evidence="2" id="KW-1133">Transmembrane helix</keyword>
<dbReference type="PANTHER" id="PTHR45691">
    <property type="entry name" value="PROTEIN DIAPHANOUS"/>
    <property type="match status" value="1"/>
</dbReference>
<keyword evidence="4" id="KW-1185">Reference proteome</keyword>
<protein>
    <submittedName>
        <fullName evidence="5">Formin-like protein 5</fullName>
    </submittedName>
</protein>
<reference evidence="5" key="1">
    <citation type="submission" date="2025-08" db="UniProtKB">
        <authorList>
            <consortium name="RefSeq"/>
        </authorList>
    </citation>
    <scope>IDENTIFICATION</scope>
</reference>
<dbReference type="RefSeq" id="XP_012936653.1">
    <property type="nucleotide sequence ID" value="XM_013081199.2"/>
</dbReference>
<dbReference type="GeneID" id="101863426"/>
<proteinExistence type="predicted"/>
<feature type="compositionally biased region" description="Basic and acidic residues" evidence="1">
    <location>
        <begin position="488"/>
        <end position="499"/>
    </location>
</feature>
<feature type="compositionally biased region" description="Low complexity" evidence="1">
    <location>
        <begin position="304"/>
        <end position="319"/>
    </location>
</feature>
<feature type="region of interest" description="Disordered" evidence="1">
    <location>
        <begin position="63"/>
        <end position="114"/>
    </location>
</feature>